<feature type="compositionally biased region" description="Acidic residues" evidence="1">
    <location>
        <begin position="494"/>
        <end position="503"/>
    </location>
</feature>
<evidence type="ECO:0000313" key="3">
    <source>
        <dbReference type="Proteomes" id="UP001432322"/>
    </source>
</evidence>
<proteinExistence type="predicted"/>
<feature type="compositionally biased region" description="Low complexity" evidence="1">
    <location>
        <begin position="395"/>
        <end position="406"/>
    </location>
</feature>
<dbReference type="EMBL" id="BTSY01000005">
    <property type="protein sequence ID" value="GMT28172.1"/>
    <property type="molecule type" value="Genomic_DNA"/>
</dbReference>
<feature type="compositionally biased region" description="Basic and acidic residues" evidence="1">
    <location>
        <begin position="736"/>
        <end position="766"/>
    </location>
</feature>
<keyword evidence="3" id="KW-1185">Reference proteome</keyword>
<organism evidence="2 3">
    <name type="scientific">Pristionchus fissidentatus</name>
    <dbReference type="NCBI Taxonomy" id="1538716"/>
    <lineage>
        <taxon>Eukaryota</taxon>
        <taxon>Metazoa</taxon>
        <taxon>Ecdysozoa</taxon>
        <taxon>Nematoda</taxon>
        <taxon>Chromadorea</taxon>
        <taxon>Rhabditida</taxon>
        <taxon>Rhabditina</taxon>
        <taxon>Diplogasteromorpha</taxon>
        <taxon>Diplogasteroidea</taxon>
        <taxon>Neodiplogasteridae</taxon>
        <taxon>Pristionchus</taxon>
    </lineage>
</organism>
<feature type="region of interest" description="Disordered" evidence="1">
    <location>
        <begin position="356"/>
        <end position="420"/>
    </location>
</feature>
<feature type="region of interest" description="Disordered" evidence="1">
    <location>
        <begin position="432"/>
        <end position="503"/>
    </location>
</feature>
<comment type="caution">
    <text evidence="2">The sequence shown here is derived from an EMBL/GenBank/DDBJ whole genome shotgun (WGS) entry which is preliminary data.</text>
</comment>
<dbReference type="Proteomes" id="UP001432322">
    <property type="component" value="Unassembled WGS sequence"/>
</dbReference>
<accession>A0AAV5WB22</accession>
<protein>
    <submittedName>
        <fullName evidence="2">Uncharacterized protein</fullName>
    </submittedName>
</protein>
<evidence type="ECO:0000313" key="2">
    <source>
        <dbReference type="EMBL" id="GMT28172.1"/>
    </source>
</evidence>
<feature type="compositionally biased region" description="Basic and acidic residues" evidence="1">
    <location>
        <begin position="448"/>
        <end position="457"/>
    </location>
</feature>
<feature type="non-terminal residue" evidence="2">
    <location>
        <position position="1"/>
    </location>
</feature>
<gene>
    <name evidence="2" type="ORF">PFISCL1PPCAC_19469</name>
</gene>
<feature type="region of interest" description="Disordered" evidence="1">
    <location>
        <begin position="733"/>
        <end position="789"/>
    </location>
</feature>
<dbReference type="AlphaFoldDB" id="A0AAV5WB22"/>
<sequence>DPCSISLRHDQFRKGRRRDVYSLLTVTKLIKNSAVLVAPLDLNIKDFRKFVNGPSAYTRKAIESCATSMPRSIVRNVVKDIGRYQLEAQDNISPSKTLKEMLREAGGKRKTASDFIFKNLTTSTFQEECVLILDPMLSMRFSFKNRNHFLSRSRFVWINSTLLRIPCLLPVISAQLVLFSVRLLMSSNATTRQDDMIFLEQLLEHCPGMLTVLKPPTNVSFVAYFRQTTRARRLALEALLQNAHSMDDLAWFCPPYSMFNFSSMEELISTIEEEIKYCNEKATEEQEKRKKKIREAKNCDMFGDDPEIDEEDQELLQMGGVGYTEEHEVVDEIYEEEELVEEIYEEGEMVEEIEGEYDGEGESNQVPCGNEESEESRSIGELPTKGRSRKVIVRSQSVDSWSSRSASPPPETPIVIDDNIISARTSFEYIQRVSQMDESGEGRLLGKRNGESDHEDNVDQGASPPKKSMDSTELDENERRGEIMDSLSSMDNSDGLEEYSAVEDEKNEDAIEAVFSQMSGIVGDWPEEIGSGWDPNIALTTQDITRGFEEAQEFLLYSGESMDEDESEEGMINLDVPMTPGWGMDSMSSDDLPSPMRNLTMIGREEEVEMTDRISISSRLDDSDETPPRLDRYSIELMERMKEREEIGEDDKVISLSRVSPLSESMPMIENEIEMERLPASDVVMAPIKEICRIDGEEEEEDGEFIDEDDVDWVETVKKDDGAIEFVCEVKSGKRKGMEEERNSPREEEKKKDSVQDEKMEERDQIEMGDEEKENEKKEMERGMTDMVTMDDGIKEVEMQVVPKTEMDEFMRARRKCRMVVLGVRLEEPLVITLD</sequence>
<feature type="compositionally biased region" description="Basic and acidic residues" evidence="1">
    <location>
        <begin position="774"/>
        <end position="784"/>
    </location>
</feature>
<reference evidence="2" key="1">
    <citation type="submission" date="2023-10" db="EMBL/GenBank/DDBJ databases">
        <title>Genome assembly of Pristionchus species.</title>
        <authorList>
            <person name="Yoshida K."/>
            <person name="Sommer R.J."/>
        </authorList>
    </citation>
    <scope>NUCLEOTIDE SEQUENCE</scope>
    <source>
        <strain evidence="2">RS5133</strain>
    </source>
</reference>
<name>A0AAV5WB22_9BILA</name>
<evidence type="ECO:0000256" key="1">
    <source>
        <dbReference type="SAM" id="MobiDB-lite"/>
    </source>
</evidence>